<dbReference type="InterPro" id="IPR016181">
    <property type="entry name" value="Acyl_CoA_acyltransferase"/>
</dbReference>
<dbReference type="EMBL" id="JADGJW010000016">
    <property type="protein sequence ID" value="KAJ3227463.1"/>
    <property type="molecule type" value="Genomic_DNA"/>
</dbReference>
<feature type="domain" description="MYST-type HAT" evidence="16">
    <location>
        <begin position="370"/>
        <end position="604"/>
    </location>
</feature>
<dbReference type="InterPro" id="IPR001965">
    <property type="entry name" value="Znf_PHD"/>
</dbReference>
<evidence type="ECO:0000256" key="2">
    <source>
        <dbReference type="ARBA" id="ARBA00010107"/>
    </source>
</evidence>
<keyword evidence="6 12" id="KW-0863">Zinc-finger</keyword>
<keyword evidence="10 13" id="KW-0539">Nucleus</keyword>
<dbReference type="InterPro" id="IPR050603">
    <property type="entry name" value="MYST_HAT"/>
</dbReference>
<dbReference type="EC" id="2.3.1.48" evidence="3 13"/>
<dbReference type="GO" id="GO:0031507">
    <property type="term" value="P:heterochromatin formation"/>
    <property type="evidence" value="ECO:0007669"/>
    <property type="project" value="UniProtKB-ARBA"/>
</dbReference>
<dbReference type="FunFam" id="3.30.60.60:FF:000001">
    <property type="entry name" value="Histone acetyltransferase"/>
    <property type="match status" value="1"/>
</dbReference>
<feature type="compositionally biased region" description="Polar residues" evidence="14">
    <location>
        <begin position="200"/>
        <end position="216"/>
    </location>
</feature>
<dbReference type="GO" id="GO:0008270">
    <property type="term" value="F:zinc ion binding"/>
    <property type="evidence" value="ECO:0007669"/>
    <property type="project" value="UniProtKB-KW"/>
</dbReference>
<keyword evidence="7" id="KW-0862">Zinc</keyword>
<dbReference type="PANTHER" id="PTHR10615:SF161">
    <property type="entry name" value="HISTONE ACETYLTRANSFERASE KAT7"/>
    <property type="match status" value="1"/>
</dbReference>
<reference evidence="17" key="1">
    <citation type="submission" date="2020-05" db="EMBL/GenBank/DDBJ databases">
        <title>Phylogenomic resolution of chytrid fungi.</title>
        <authorList>
            <person name="Stajich J.E."/>
            <person name="Amses K."/>
            <person name="Simmons R."/>
            <person name="Seto K."/>
            <person name="Myers J."/>
            <person name="Bonds A."/>
            <person name="Quandt C.A."/>
            <person name="Barry K."/>
            <person name="Liu P."/>
            <person name="Grigoriev I."/>
            <person name="Longcore J.E."/>
            <person name="James T.Y."/>
        </authorList>
    </citation>
    <scope>NUCLEOTIDE SEQUENCE</scope>
    <source>
        <strain evidence="17">JEL0476</strain>
    </source>
</reference>
<evidence type="ECO:0000256" key="11">
    <source>
        <dbReference type="PIRSR" id="PIRSR602717-51"/>
    </source>
</evidence>
<dbReference type="Gene3D" id="3.30.40.10">
    <property type="entry name" value="Zinc/RING finger domain, C3HC4 (zinc finger)"/>
    <property type="match status" value="1"/>
</dbReference>
<gene>
    <name evidence="17" type="ORF">HK099_001919</name>
</gene>
<dbReference type="GO" id="GO:0006357">
    <property type="term" value="P:regulation of transcription by RNA polymerase II"/>
    <property type="evidence" value="ECO:0007669"/>
    <property type="project" value="TreeGrafter"/>
</dbReference>
<evidence type="ECO:0000256" key="4">
    <source>
        <dbReference type="ARBA" id="ARBA00022679"/>
    </source>
</evidence>
<evidence type="ECO:0000256" key="5">
    <source>
        <dbReference type="ARBA" id="ARBA00022723"/>
    </source>
</evidence>
<dbReference type="Gene3D" id="3.30.60.60">
    <property type="entry name" value="N-acetyl transferase-like"/>
    <property type="match status" value="1"/>
</dbReference>
<dbReference type="Gene3D" id="3.40.630.30">
    <property type="match status" value="1"/>
</dbReference>
<evidence type="ECO:0000313" key="17">
    <source>
        <dbReference type="EMBL" id="KAJ3227463.1"/>
    </source>
</evidence>
<dbReference type="GO" id="GO:0005634">
    <property type="term" value="C:nucleus"/>
    <property type="evidence" value="ECO:0007669"/>
    <property type="project" value="UniProtKB-SubCell"/>
</dbReference>
<dbReference type="SUPFAM" id="SSF57903">
    <property type="entry name" value="FYVE/PHD zinc finger"/>
    <property type="match status" value="1"/>
</dbReference>
<dbReference type="InterPro" id="IPR036388">
    <property type="entry name" value="WH-like_DNA-bd_sf"/>
</dbReference>
<evidence type="ECO:0000256" key="9">
    <source>
        <dbReference type="ARBA" id="ARBA00022990"/>
    </source>
</evidence>
<feature type="active site" description="Proton donor/acceptor" evidence="11">
    <location>
        <position position="546"/>
    </location>
</feature>
<dbReference type="PROSITE" id="PS50016">
    <property type="entry name" value="ZF_PHD_2"/>
    <property type="match status" value="1"/>
</dbReference>
<dbReference type="Pfam" id="PF00628">
    <property type="entry name" value="PHD"/>
    <property type="match status" value="1"/>
</dbReference>
<evidence type="ECO:0000256" key="10">
    <source>
        <dbReference type="ARBA" id="ARBA00023242"/>
    </source>
</evidence>
<evidence type="ECO:0000256" key="13">
    <source>
        <dbReference type="RuleBase" id="RU361211"/>
    </source>
</evidence>
<dbReference type="SUPFAM" id="SSF55729">
    <property type="entry name" value="Acyl-CoA N-acyltransferases (Nat)"/>
    <property type="match status" value="1"/>
</dbReference>
<dbReference type="InterPro" id="IPR002717">
    <property type="entry name" value="HAT_MYST-type"/>
</dbReference>
<evidence type="ECO:0000256" key="8">
    <source>
        <dbReference type="ARBA" id="ARBA00022853"/>
    </source>
</evidence>
<dbReference type="PANTHER" id="PTHR10615">
    <property type="entry name" value="HISTONE ACETYLTRANSFERASE"/>
    <property type="match status" value="1"/>
</dbReference>
<keyword evidence="4" id="KW-0808">Transferase</keyword>
<evidence type="ECO:0000256" key="12">
    <source>
        <dbReference type="PROSITE-ProRule" id="PRU00146"/>
    </source>
</evidence>
<keyword evidence="5" id="KW-0479">Metal-binding</keyword>
<dbReference type="Pfam" id="PF17772">
    <property type="entry name" value="zf-MYST"/>
    <property type="match status" value="1"/>
</dbReference>
<keyword evidence="9" id="KW-0007">Acetylation</keyword>
<dbReference type="FunFam" id="3.40.630.30:FF:000001">
    <property type="entry name" value="Histone acetyltransferase"/>
    <property type="match status" value="1"/>
</dbReference>
<evidence type="ECO:0000313" key="18">
    <source>
        <dbReference type="Proteomes" id="UP001211065"/>
    </source>
</evidence>
<evidence type="ECO:0000259" key="16">
    <source>
        <dbReference type="PROSITE" id="PS51726"/>
    </source>
</evidence>
<dbReference type="InterPro" id="IPR013083">
    <property type="entry name" value="Znf_RING/FYVE/PHD"/>
</dbReference>
<name>A0AAD5UBA3_9FUNG</name>
<evidence type="ECO:0000256" key="1">
    <source>
        <dbReference type="ARBA" id="ARBA00004123"/>
    </source>
</evidence>
<protein>
    <recommendedName>
        <fullName evidence="3 13">Histone acetyltransferase</fullName>
        <ecNumber evidence="3 13">2.3.1.48</ecNumber>
    </recommendedName>
</protein>
<evidence type="ECO:0000259" key="15">
    <source>
        <dbReference type="PROSITE" id="PS50016"/>
    </source>
</evidence>
<comment type="subcellular location">
    <subcellularLocation>
        <location evidence="1 13">Nucleus</location>
    </subcellularLocation>
</comment>
<dbReference type="Gene3D" id="1.10.10.10">
    <property type="entry name" value="Winged helix-like DNA-binding domain superfamily/Winged helix DNA-binding domain"/>
    <property type="match status" value="1"/>
</dbReference>
<dbReference type="InterPro" id="IPR019787">
    <property type="entry name" value="Znf_PHD-finger"/>
</dbReference>
<organism evidence="17 18">
    <name type="scientific">Clydaea vesicula</name>
    <dbReference type="NCBI Taxonomy" id="447962"/>
    <lineage>
        <taxon>Eukaryota</taxon>
        <taxon>Fungi</taxon>
        <taxon>Fungi incertae sedis</taxon>
        <taxon>Chytridiomycota</taxon>
        <taxon>Chytridiomycota incertae sedis</taxon>
        <taxon>Chytridiomycetes</taxon>
        <taxon>Lobulomycetales</taxon>
        <taxon>Lobulomycetaceae</taxon>
        <taxon>Clydaea</taxon>
    </lineage>
</organism>
<comment type="similarity">
    <text evidence="2 13">Belongs to the MYST (SAS/MOZ) family.</text>
</comment>
<keyword evidence="8" id="KW-0156">Chromatin regulator</keyword>
<evidence type="ECO:0000256" key="14">
    <source>
        <dbReference type="SAM" id="MobiDB-lite"/>
    </source>
</evidence>
<dbReference type="InterPro" id="IPR011011">
    <property type="entry name" value="Znf_FYVE_PHD"/>
</dbReference>
<feature type="domain" description="PHD-type" evidence="15">
    <location>
        <begin position="15"/>
        <end position="73"/>
    </location>
</feature>
<feature type="region of interest" description="Disordered" evidence="14">
    <location>
        <begin position="200"/>
        <end position="220"/>
    </location>
</feature>
<dbReference type="SMART" id="SM00249">
    <property type="entry name" value="PHD"/>
    <property type="match status" value="1"/>
</dbReference>
<comment type="catalytic activity">
    <reaction evidence="13">
        <text>L-lysyl-[protein] + acetyl-CoA = N(6)-acetyl-L-lysyl-[protein] + CoA + H(+)</text>
        <dbReference type="Rhea" id="RHEA:45948"/>
        <dbReference type="Rhea" id="RHEA-COMP:9752"/>
        <dbReference type="Rhea" id="RHEA-COMP:10731"/>
        <dbReference type="ChEBI" id="CHEBI:15378"/>
        <dbReference type="ChEBI" id="CHEBI:29969"/>
        <dbReference type="ChEBI" id="CHEBI:57287"/>
        <dbReference type="ChEBI" id="CHEBI:57288"/>
        <dbReference type="ChEBI" id="CHEBI:61930"/>
        <dbReference type="EC" id="2.3.1.48"/>
    </reaction>
</comment>
<dbReference type="GO" id="GO:0004402">
    <property type="term" value="F:histone acetyltransferase activity"/>
    <property type="evidence" value="ECO:0007669"/>
    <property type="project" value="InterPro"/>
</dbReference>
<dbReference type="GO" id="GO:0003712">
    <property type="term" value="F:transcription coregulator activity"/>
    <property type="evidence" value="ECO:0007669"/>
    <property type="project" value="TreeGrafter"/>
</dbReference>
<comment type="caution">
    <text evidence="17">The sequence shown here is derived from an EMBL/GenBank/DDBJ whole genome shotgun (WGS) entry which is preliminary data.</text>
</comment>
<proteinExistence type="inferred from homology"/>
<dbReference type="InterPro" id="IPR040706">
    <property type="entry name" value="Zf-MYST"/>
</dbReference>
<sequence>MKRRRSLRNEQVNLDKFCAICGQEQDPFDNYDPFLVCQDCKSKYHPACTQISPTVADNIYSQGDWQCADCKTCMVCKNDEKDVSLSHFKDSWFCNSCRSEQSKDETAMDDVKSIDLNKNDGNRNTDAMRDLATAKESDLESFKDSSENEEILVVKSRGRPKKILDDSDELQISEGELKIESDEFPAVTLDLFKSENCINKSSPLDKSQQDETNLLPDNQMPDLETVDYTRRSSRSTQLKVDYTISLRRKKAIMERAPAELKGAGRRLSKLEVQKNSVRKFVRLTKADKAKNVNNSTATTKSNKIPIIKLKLSDTKEAVNIEEKKDRWLGVLTGKMAEFEPYCPSKKDLKNFEAARTVALKKANRSESEVTFGPKINCIQFGSWQISTWYPAPYPEEYNQQSMLYLCEYCLKYMKDEFGLNRHKAKCPLKHPPGDEIYRDGILSVFEIDGKRNKVYSQNLCLLAKNFIDHKTLYYDVEPFLFYVMTENDEFGYHFVGYFSKEKRTTTNYNLSCIVTLPIHQRKGYGNLLIDFSYLLSKRQRKPGTPEKPLSDLGLISYRNYWRRVILKELSLLNESESISVQGLKINNMLKLSETLRFESLRWTPFYAPASVATNVNDETAIDKYTVEVVDDILTEDIN</sequence>
<dbReference type="PROSITE" id="PS51726">
    <property type="entry name" value="MYST_HAT"/>
    <property type="match status" value="1"/>
</dbReference>
<dbReference type="Proteomes" id="UP001211065">
    <property type="component" value="Unassembled WGS sequence"/>
</dbReference>
<dbReference type="GO" id="GO:0003682">
    <property type="term" value="F:chromatin binding"/>
    <property type="evidence" value="ECO:0007669"/>
    <property type="project" value="TreeGrafter"/>
</dbReference>
<keyword evidence="18" id="KW-1185">Reference proteome</keyword>
<dbReference type="AlphaFoldDB" id="A0AAD5UBA3"/>
<accession>A0AAD5UBA3</accession>
<evidence type="ECO:0000256" key="3">
    <source>
        <dbReference type="ARBA" id="ARBA00013184"/>
    </source>
</evidence>
<dbReference type="Pfam" id="PF01853">
    <property type="entry name" value="MOZ_SAS"/>
    <property type="match status" value="1"/>
</dbReference>
<evidence type="ECO:0000256" key="6">
    <source>
        <dbReference type="ARBA" id="ARBA00022771"/>
    </source>
</evidence>
<dbReference type="GO" id="GO:1990467">
    <property type="term" value="C:NuA3a histone acetyltransferase complex"/>
    <property type="evidence" value="ECO:0007669"/>
    <property type="project" value="TreeGrafter"/>
</dbReference>
<evidence type="ECO:0000256" key="7">
    <source>
        <dbReference type="ARBA" id="ARBA00022833"/>
    </source>
</evidence>